<comment type="caution">
    <text evidence="3">The sequence shown here is derived from an EMBL/GenBank/DDBJ whole genome shotgun (WGS) entry which is preliminary data.</text>
</comment>
<dbReference type="GO" id="GO:0000156">
    <property type="term" value="F:phosphorelay response regulator activity"/>
    <property type="evidence" value="ECO:0007669"/>
    <property type="project" value="InterPro"/>
</dbReference>
<feature type="transmembrane region" description="Helical" evidence="1">
    <location>
        <begin position="48"/>
        <end position="70"/>
    </location>
</feature>
<dbReference type="PANTHER" id="PTHR37299:SF1">
    <property type="entry name" value="STAGE 0 SPORULATION PROTEIN A HOMOLOG"/>
    <property type="match status" value="1"/>
</dbReference>
<dbReference type="Proteomes" id="UP000823661">
    <property type="component" value="Unassembled WGS sequence"/>
</dbReference>
<dbReference type="PROSITE" id="PS50930">
    <property type="entry name" value="HTH_LYTTR"/>
    <property type="match status" value="1"/>
</dbReference>
<feature type="transmembrane region" description="Helical" evidence="1">
    <location>
        <begin position="122"/>
        <end position="143"/>
    </location>
</feature>
<dbReference type="GO" id="GO:0003677">
    <property type="term" value="F:DNA binding"/>
    <property type="evidence" value="ECO:0007669"/>
    <property type="project" value="InterPro"/>
</dbReference>
<evidence type="ECO:0000313" key="3">
    <source>
        <dbReference type="EMBL" id="MBO8452912.1"/>
    </source>
</evidence>
<dbReference type="Pfam" id="PF04397">
    <property type="entry name" value="LytTR"/>
    <property type="match status" value="1"/>
</dbReference>
<dbReference type="PANTHER" id="PTHR37299">
    <property type="entry name" value="TRANSCRIPTIONAL REGULATOR-RELATED"/>
    <property type="match status" value="1"/>
</dbReference>
<reference evidence="3" key="2">
    <citation type="journal article" date="2021" name="PeerJ">
        <title>Extensive microbial diversity within the chicken gut microbiome revealed by metagenomics and culture.</title>
        <authorList>
            <person name="Gilroy R."/>
            <person name="Ravi A."/>
            <person name="Getino M."/>
            <person name="Pursley I."/>
            <person name="Horton D.L."/>
            <person name="Alikhan N.F."/>
            <person name="Baker D."/>
            <person name="Gharbi K."/>
            <person name="Hall N."/>
            <person name="Watson M."/>
            <person name="Adriaenssens E.M."/>
            <person name="Foster-Nyarko E."/>
            <person name="Jarju S."/>
            <person name="Secka A."/>
            <person name="Antonio M."/>
            <person name="Oren A."/>
            <person name="Chaudhuri R.R."/>
            <person name="La Ragione R."/>
            <person name="Hildebrand F."/>
            <person name="Pallen M.J."/>
        </authorList>
    </citation>
    <scope>NUCLEOTIDE SEQUENCE</scope>
    <source>
        <strain evidence="3">B1-20833</strain>
    </source>
</reference>
<dbReference type="InterPro" id="IPR046947">
    <property type="entry name" value="LytR-like"/>
</dbReference>
<keyword evidence="1" id="KW-0812">Transmembrane</keyword>
<feature type="transmembrane region" description="Helical" evidence="1">
    <location>
        <begin position="82"/>
        <end position="102"/>
    </location>
</feature>
<accession>A0A9D9HIZ0</accession>
<dbReference type="EMBL" id="JADIMI010000081">
    <property type="protein sequence ID" value="MBO8452912.1"/>
    <property type="molecule type" value="Genomic_DNA"/>
</dbReference>
<proteinExistence type="predicted"/>
<dbReference type="Gene3D" id="2.40.50.1020">
    <property type="entry name" value="LytTr DNA-binding domain"/>
    <property type="match status" value="1"/>
</dbReference>
<dbReference type="AlphaFoldDB" id="A0A9D9HIZ0"/>
<evidence type="ECO:0000256" key="1">
    <source>
        <dbReference type="SAM" id="Phobius"/>
    </source>
</evidence>
<feature type="transmembrane region" description="Helical" evidence="1">
    <location>
        <begin position="15"/>
        <end position="36"/>
    </location>
</feature>
<dbReference type="InterPro" id="IPR007492">
    <property type="entry name" value="LytTR_DNA-bd_dom"/>
</dbReference>
<keyword evidence="1" id="KW-0472">Membrane</keyword>
<reference evidence="3" key="1">
    <citation type="submission" date="2020-10" db="EMBL/GenBank/DDBJ databases">
        <authorList>
            <person name="Gilroy R."/>
        </authorList>
    </citation>
    <scope>NUCLEOTIDE SEQUENCE</scope>
    <source>
        <strain evidence="3">B1-20833</strain>
    </source>
</reference>
<organism evidence="3 4">
    <name type="scientific">Candidatus Cryptobacteroides intestinavium</name>
    <dbReference type="NCBI Taxonomy" id="2840766"/>
    <lineage>
        <taxon>Bacteria</taxon>
        <taxon>Pseudomonadati</taxon>
        <taxon>Bacteroidota</taxon>
        <taxon>Bacteroidia</taxon>
        <taxon>Bacteroidales</taxon>
        <taxon>Candidatus Cryptobacteroides</taxon>
    </lineage>
</organism>
<dbReference type="SMART" id="SM00850">
    <property type="entry name" value="LytTR"/>
    <property type="match status" value="1"/>
</dbReference>
<name>A0A9D9HIZ0_9BACT</name>
<keyword evidence="1" id="KW-1133">Transmembrane helix</keyword>
<sequence length="296" mass="34011">MNNRLPEYFLEKPQLTGTVTFAVLFAIVFLNIYIPFSDTAWFRLGNSVFFLFTAGFIAVSVLILAASRILMYFSRKWFRMTYLVYILWCFAEVILICLFYTFVTIDVQHPSVPPARIFSKALFYGVICLITPYTLSGMYYAILDKNRTIRLMSSQGFASDQEPFKGKESQITLFDYAGALKFSVKSSNLYYIEADDNYIKAWYTDSRGVLKKYILRSRLKTIEESFKGTSLIRCNRKYIVNVDKIKVLRKEDDGYVIDLDNEEVPPIAVTKTYVQNVLSRFSPQPGAQDEGKGPSA</sequence>
<gene>
    <name evidence="3" type="ORF">IAC06_08565</name>
</gene>
<feature type="domain" description="HTH LytTR-type" evidence="2">
    <location>
        <begin position="182"/>
        <end position="283"/>
    </location>
</feature>
<evidence type="ECO:0000313" key="4">
    <source>
        <dbReference type="Proteomes" id="UP000823661"/>
    </source>
</evidence>
<protein>
    <submittedName>
        <fullName evidence="3">LytTR family transcriptional regulator</fullName>
    </submittedName>
</protein>
<evidence type="ECO:0000259" key="2">
    <source>
        <dbReference type="PROSITE" id="PS50930"/>
    </source>
</evidence>